<proteinExistence type="predicted"/>
<dbReference type="AlphaFoldDB" id="A0A3P7N5N1"/>
<gene>
    <name evidence="2" type="ORF">GPUH_LOCUS17875</name>
</gene>
<evidence type="ECO:0000313" key="2">
    <source>
        <dbReference type="EMBL" id="VDN30618.1"/>
    </source>
</evidence>
<organism evidence="2 3">
    <name type="scientific">Gongylonema pulchrum</name>
    <dbReference type="NCBI Taxonomy" id="637853"/>
    <lineage>
        <taxon>Eukaryota</taxon>
        <taxon>Metazoa</taxon>
        <taxon>Ecdysozoa</taxon>
        <taxon>Nematoda</taxon>
        <taxon>Chromadorea</taxon>
        <taxon>Rhabditida</taxon>
        <taxon>Spirurina</taxon>
        <taxon>Spiruromorpha</taxon>
        <taxon>Spiruroidea</taxon>
        <taxon>Gongylonematidae</taxon>
        <taxon>Gongylonema</taxon>
    </lineage>
</organism>
<evidence type="ECO:0000259" key="1">
    <source>
        <dbReference type="Pfam" id="PF01549"/>
    </source>
</evidence>
<evidence type="ECO:0000313" key="3">
    <source>
        <dbReference type="Proteomes" id="UP000271098"/>
    </source>
</evidence>
<reference evidence="2 3" key="1">
    <citation type="submission" date="2018-11" db="EMBL/GenBank/DDBJ databases">
        <authorList>
            <consortium name="Pathogen Informatics"/>
        </authorList>
    </citation>
    <scope>NUCLEOTIDE SEQUENCE [LARGE SCALE GENOMIC DNA]</scope>
</reference>
<dbReference type="InterPro" id="IPR003582">
    <property type="entry name" value="ShKT_dom"/>
</dbReference>
<name>A0A3P7N5N1_9BILA</name>
<keyword evidence="3" id="KW-1185">Reference proteome</keyword>
<accession>A0A3P7N5N1</accession>
<sequence length="64" mass="7331">MTGPDGRSECATYVFLCQHRQYGPLMATECPRTCGHCPIRSRSYHVQQQQQVFQNLLKKFLNAG</sequence>
<dbReference type="Proteomes" id="UP000271098">
    <property type="component" value="Unassembled WGS sequence"/>
</dbReference>
<dbReference type="EMBL" id="UYRT01085820">
    <property type="protein sequence ID" value="VDN30618.1"/>
    <property type="molecule type" value="Genomic_DNA"/>
</dbReference>
<protein>
    <recommendedName>
        <fullName evidence="1">ShKT domain-containing protein</fullName>
    </recommendedName>
</protein>
<dbReference type="Pfam" id="PF01549">
    <property type="entry name" value="ShK"/>
    <property type="match status" value="1"/>
</dbReference>
<feature type="domain" description="ShKT" evidence="1">
    <location>
        <begin position="5"/>
        <end position="37"/>
    </location>
</feature>
<dbReference type="Gene3D" id="1.10.10.1870">
    <property type="entry name" value="ShTK domain-like"/>
    <property type="match status" value="1"/>
</dbReference>